<sequence>MSGSRSKPPAGTARAAPAQPALDALLKGAAGDPLRRALWLDALDQQLRPLLPPPLAAHARLGNVDGRRLVYLVDAPVWHARMRLAGPELLDGARSIGLDVTEFVVKTTRPMPRPPQSASTSRPMSARADAALRDALALLADDDPGKDTS</sequence>
<gene>
    <name evidence="2" type="ORF">AB6713_06400</name>
</gene>
<protein>
    <submittedName>
        <fullName evidence="2">DciA family protein</fullName>
    </submittedName>
</protein>
<evidence type="ECO:0000313" key="3">
    <source>
        <dbReference type="Proteomes" id="UP001566331"/>
    </source>
</evidence>
<organism evidence="2 3">
    <name type="scientific">Luteimonas salinilitoris</name>
    <dbReference type="NCBI Taxonomy" id="3237697"/>
    <lineage>
        <taxon>Bacteria</taxon>
        <taxon>Pseudomonadati</taxon>
        <taxon>Pseudomonadota</taxon>
        <taxon>Gammaproteobacteria</taxon>
        <taxon>Lysobacterales</taxon>
        <taxon>Lysobacteraceae</taxon>
        <taxon>Luteimonas</taxon>
    </lineage>
</organism>
<proteinExistence type="predicted"/>
<evidence type="ECO:0000256" key="1">
    <source>
        <dbReference type="SAM" id="MobiDB-lite"/>
    </source>
</evidence>
<dbReference type="Pfam" id="PF05258">
    <property type="entry name" value="DciA"/>
    <property type="match status" value="1"/>
</dbReference>
<feature type="region of interest" description="Disordered" evidence="1">
    <location>
        <begin position="107"/>
        <end position="127"/>
    </location>
</feature>
<keyword evidence="3" id="KW-1185">Reference proteome</keyword>
<reference evidence="2 3" key="1">
    <citation type="submission" date="2024-07" db="EMBL/GenBank/DDBJ databases">
        <title>Luteimonas salilacus sp. nov., isolated from the shore soil of Salt Lake in Tibet of China.</title>
        <authorList>
            <person name="Zhang X."/>
            <person name="Li A."/>
        </authorList>
    </citation>
    <scope>NUCLEOTIDE SEQUENCE [LARGE SCALE GENOMIC DNA]</scope>
    <source>
        <strain evidence="2 3">B3-2-R+30</strain>
    </source>
</reference>
<dbReference type="Proteomes" id="UP001566331">
    <property type="component" value="Unassembled WGS sequence"/>
</dbReference>
<comment type="caution">
    <text evidence="2">The sequence shown here is derived from an EMBL/GenBank/DDBJ whole genome shotgun (WGS) entry which is preliminary data.</text>
</comment>
<dbReference type="InterPro" id="IPR007922">
    <property type="entry name" value="DciA-like"/>
</dbReference>
<accession>A0ABV4HNE4</accession>
<dbReference type="EMBL" id="JBFWIC010000006">
    <property type="protein sequence ID" value="MEZ0474249.1"/>
    <property type="molecule type" value="Genomic_DNA"/>
</dbReference>
<evidence type="ECO:0000313" key="2">
    <source>
        <dbReference type="EMBL" id="MEZ0474249.1"/>
    </source>
</evidence>
<dbReference type="RefSeq" id="WP_370561969.1">
    <property type="nucleotide sequence ID" value="NZ_JBFWIB010000001.1"/>
</dbReference>
<name>A0ABV4HNE4_9GAMM</name>